<dbReference type="InterPro" id="IPR011006">
    <property type="entry name" value="CheY-like_superfamily"/>
</dbReference>
<dbReference type="PANTHER" id="PTHR44591:SF14">
    <property type="entry name" value="PROTEIN PILG"/>
    <property type="match status" value="1"/>
</dbReference>
<dbReference type="CDD" id="cd17574">
    <property type="entry name" value="REC_OmpR"/>
    <property type="match status" value="1"/>
</dbReference>
<dbReference type="PANTHER" id="PTHR44591">
    <property type="entry name" value="STRESS RESPONSE REGULATOR PROTEIN 1"/>
    <property type="match status" value="1"/>
</dbReference>
<feature type="modified residue" description="4-aspartylphosphate" evidence="3">
    <location>
        <position position="68"/>
    </location>
</feature>
<keyword evidence="2" id="KW-0902">Two-component regulatory system</keyword>
<dbReference type="Pfam" id="PF00072">
    <property type="entry name" value="Response_reg"/>
    <property type="match status" value="1"/>
</dbReference>
<dbReference type="RefSeq" id="WP_071075534.1">
    <property type="nucleotide sequence ID" value="NZ_LFKP01000003.1"/>
</dbReference>
<evidence type="ECO:0000256" key="1">
    <source>
        <dbReference type="ARBA" id="ARBA00022553"/>
    </source>
</evidence>
<dbReference type="Proteomes" id="UP000179840">
    <property type="component" value="Unassembled WGS sequence"/>
</dbReference>
<gene>
    <name evidence="5" type="ORF">AKG95_03655</name>
</gene>
<dbReference type="PROSITE" id="PS50110">
    <property type="entry name" value="RESPONSE_REGULATORY"/>
    <property type="match status" value="1"/>
</dbReference>
<organism evidence="5 6">
    <name type="scientific">Janthinobacterium lividum</name>
    <dbReference type="NCBI Taxonomy" id="29581"/>
    <lineage>
        <taxon>Bacteria</taxon>
        <taxon>Pseudomonadati</taxon>
        <taxon>Pseudomonadota</taxon>
        <taxon>Betaproteobacteria</taxon>
        <taxon>Burkholderiales</taxon>
        <taxon>Oxalobacteraceae</taxon>
        <taxon>Janthinobacterium</taxon>
    </lineage>
</organism>
<evidence type="ECO:0000256" key="2">
    <source>
        <dbReference type="ARBA" id="ARBA00023012"/>
    </source>
</evidence>
<dbReference type="SUPFAM" id="SSF52172">
    <property type="entry name" value="CheY-like"/>
    <property type="match status" value="1"/>
</dbReference>
<keyword evidence="1 3" id="KW-0597">Phosphoprotein</keyword>
<evidence type="ECO:0000259" key="4">
    <source>
        <dbReference type="PROSITE" id="PS50110"/>
    </source>
</evidence>
<name>A0A1S1UEA7_9BURK</name>
<evidence type="ECO:0000313" key="5">
    <source>
        <dbReference type="EMBL" id="OHV98349.1"/>
    </source>
</evidence>
<protein>
    <submittedName>
        <fullName evidence="5">Chemotaxis protein CheY</fullName>
    </submittedName>
</protein>
<feature type="domain" description="Response regulatory" evidence="4">
    <location>
        <begin position="19"/>
        <end position="135"/>
    </location>
</feature>
<dbReference type="InterPro" id="IPR001789">
    <property type="entry name" value="Sig_transdc_resp-reg_receiver"/>
</dbReference>
<reference evidence="5 6" key="1">
    <citation type="submission" date="2015-06" db="EMBL/GenBank/DDBJ databases">
        <title>Draft genome sequencing of a biphenyl-degrading bacterium, Janthinobacterium lividum MEG1.</title>
        <authorList>
            <person name="Shimodaira J."/>
            <person name="Hatta T."/>
        </authorList>
    </citation>
    <scope>NUCLEOTIDE SEQUENCE [LARGE SCALE GENOMIC DNA]</scope>
    <source>
        <strain evidence="5 6">MEG1</strain>
    </source>
</reference>
<dbReference type="EMBL" id="LFKP01000003">
    <property type="protein sequence ID" value="OHV98349.1"/>
    <property type="molecule type" value="Genomic_DNA"/>
</dbReference>
<evidence type="ECO:0000256" key="3">
    <source>
        <dbReference type="PROSITE-ProRule" id="PRU00169"/>
    </source>
</evidence>
<dbReference type="Gene3D" id="3.40.50.2300">
    <property type="match status" value="1"/>
</dbReference>
<dbReference type="SMART" id="SM00448">
    <property type="entry name" value="REC"/>
    <property type="match status" value="1"/>
</dbReference>
<dbReference type="GO" id="GO:0000160">
    <property type="term" value="P:phosphorelay signal transduction system"/>
    <property type="evidence" value="ECO:0007669"/>
    <property type="project" value="UniProtKB-KW"/>
</dbReference>
<accession>A0A1S1UEA7</accession>
<evidence type="ECO:0000313" key="6">
    <source>
        <dbReference type="Proteomes" id="UP000179840"/>
    </source>
</evidence>
<proteinExistence type="predicted"/>
<dbReference type="AlphaFoldDB" id="A0A1S1UEA7"/>
<dbReference type="InterPro" id="IPR050595">
    <property type="entry name" value="Bact_response_regulator"/>
</dbReference>
<comment type="caution">
    <text evidence="5">The sequence shown here is derived from an EMBL/GenBank/DDBJ whole genome shotgun (WGS) entry which is preliminary data.</text>
</comment>
<sequence length="140" mass="14703">MSCPILPEAASDAVCAGAIILVIDDSATSRSAAEKVLREAGYCVVVAENGFEALAKIADCQPALIVCDIVMPRLDGYRTCALIKASAAHHATPVLMLSSKEGLFDRARGAMAGASACLAKPLAREVLLEAVRLHLARHFE</sequence>